<dbReference type="PANTHER" id="PTHR34978">
    <property type="entry name" value="POSSIBLE SENSOR-TRANSDUCER PROTEIN BLAR"/>
    <property type="match status" value="1"/>
</dbReference>
<feature type="transmembrane region" description="Helical" evidence="1">
    <location>
        <begin position="12"/>
        <end position="32"/>
    </location>
</feature>
<evidence type="ECO:0000313" key="4">
    <source>
        <dbReference type="Proteomes" id="UP001204615"/>
    </source>
</evidence>
<accession>A0ABT1F9K3</accession>
<dbReference type="InterPro" id="IPR008756">
    <property type="entry name" value="Peptidase_M56"/>
</dbReference>
<dbReference type="Proteomes" id="UP001204615">
    <property type="component" value="Unassembled WGS sequence"/>
</dbReference>
<feature type="domain" description="Peptidase M56" evidence="2">
    <location>
        <begin position="23"/>
        <end position="275"/>
    </location>
</feature>
<reference evidence="3 4" key="1">
    <citation type="submission" date="2022-06" db="EMBL/GenBank/DDBJ databases">
        <title>Dyella sp. Sa strain:Sa Genome sequencing.</title>
        <authorList>
            <person name="Park S."/>
        </authorList>
    </citation>
    <scope>NUCLEOTIDE SEQUENCE [LARGE SCALE GENOMIC DNA]</scope>
    <source>
        <strain evidence="3 4">Sa</strain>
    </source>
</reference>
<evidence type="ECO:0000259" key="2">
    <source>
        <dbReference type="Pfam" id="PF05569"/>
    </source>
</evidence>
<dbReference type="EMBL" id="JAMZEK010000002">
    <property type="protein sequence ID" value="MCP1374055.1"/>
    <property type="molecule type" value="Genomic_DNA"/>
</dbReference>
<proteinExistence type="predicted"/>
<dbReference type="PANTHER" id="PTHR34978:SF3">
    <property type="entry name" value="SLR0241 PROTEIN"/>
    <property type="match status" value="1"/>
</dbReference>
<keyword evidence="1" id="KW-0812">Transmembrane</keyword>
<sequence length="522" mass="56375">MNSLELLASAWMTHAARLTWIFTLATVPVLALRRPLRRIVGAEAGPLLWLLVPLALFAALAPHAAVPVEALPPVVVRIAGGGTWVASPAPAGWIVPWHTLAMAAWLLGVLAVLACVGIVQRRYLRRLAGARAVDITGACRPVWQAVDSDLGPAVVGALGVRIVLPADFHTRYTPAEQVLILAHEQVHARRRDGLWRLLAEGLAALFWFHPLAWYALACLRQDQELACDAAVLREHGAPRREYANAMLKTQTSPLMLPVGCSWSSHHPLTERVSMLKQPVPTRTRRFLARVVLGATVLAGSLSVYAAQPGAASKHRAAINADHFTLKIDIATRGHAPSMHFTQCLAKGKPFDLSGNDGPGFSWHGTFTLTPAANDQIQIAGDLHTRLDEGSGHVRVLDGKPIVRTKVGQAAAIAFGQRHEKPLEDGTVWFNLIPTPGCDADTATAIPSLAPMDGDAQARPMREAAQVLAKKDGFILLNADALSESPVTFKFDQMSPVFALQLLADIDGKRAVFNGHEVRFDPK</sequence>
<evidence type="ECO:0000256" key="1">
    <source>
        <dbReference type="SAM" id="Phobius"/>
    </source>
</evidence>
<name>A0ABT1F9K3_9GAMM</name>
<dbReference type="InterPro" id="IPR052173">
    <property type="entry name" value="Beta-lactam_resp_regulator"/>
</dbReference>
<gene>
    <name evidence="3" type="ORF">NC595_08265</name>
</gene>
<keyword evidence="4" id="KW-1185">Reference proteome</keyword>
<feature type="transmembrane region" description="Helical" evidence="1">
    <location>
        <begin position="44"/>
        <end position="65"/>
    </location>
</feature>
<dbReference type="RefSeq" id="WP_253565893.1">
    <property type="nucleotide sequence ID" value="NZ_JAMZEK010000002.1"/>
</dbReference>
<feature type="transmembrane region" description="Helical" evidence="1">
    <location>
        <begin position="97"/>
        <end position="119"/>
    </location>
</feature>
<dbReference type="Pfam" id="PF05569">
    <property type="entry name" value="Peptidase_M56"/>
    <property type="match status" value="1"/>
</dbReference>
<keyword evidence="1" id="KW-0472">Membrane</keyword>
<dbReference type="CDD" id="cd07341">
    <property type="entry name" value="M56_BlaR1_MecR1_like"/>
    <property type="match status" value="1"/>
</dbReference>
<evidence type="ECO:0000313" key="3">
    <source>
        <dbReference type="EMBL" id="MCP1374055.1"/>
    </source>
</evidence>
<comment type="caution">
    <text evidence="3">The sequence shown here is derived from an EMBL/GenBank/DDBJ whole genome shotgun (WGS) entry which is preliminary data.</text>
</comment>
<protein>
    <submittedName>
        <fullName evidence="3">M56 family metallopeptidase</fullName>
    </submittedName>
</protein>
<keyword evidence="1" id="KW-1133">Transmembrane helix</keyword>
<feature type="transmembrane region" description="Helical" evidence="1">
    <location>
        <begin position="286"/>
        <end position="306"/>
    </location>
</feature>
<organism evidence="3 4">
    <name type="scientific">Dyella lutea</name>
    <dbReference type="NCBI Taxonomy" id="2950441"/>
    <lineage>
        <taxon>Bacteria</taxon>
        <taxon>Pseudomonadati</taxon>
        <taxon>Pseudomonadota</taxon>
        <taxon>Gammaproteobacteria</taxon>
        <taxon>Lysobacterales</taxon>
        <taxon>Rhodanobacteraceae</taxon>
        <taxon>Dyella</taxon>
    </lineage>
</organism>